<feature type="binding site" evidence="10">
    <location>
        <begin position="329"/>
        <end position="330"/>
    </location>
    <ligand>
        <name>FMN</name>
        <dbReference type="ChEBI" id="CHEBI:58210"/>
    </ligand>
</feature>
<dbReference type="InterPro" id="IPR037396">
    <property type="entry name" value="FMN_HAD"/>
</dbReference>
<dbReference type="SUPFAM" id="SSF51395">
    <property type="entry name" value="FMN-linked oxidoreductases"/>
    <property type="match status" value="1"/>
</dbReference>
<dbReference type="PANTHER" id="PTHR10578:SF107">
    <property type="entry name" value="2-HYDROXYACID OXIDASE 1"/>
    <property type="match status" value="1"/>
</dbReference>
<organism evidence="12 13">
    <name type="scientific">Holothuria leucospilota</name>
    <name type="common">Black long sea cucumber</name>
    <name type="synonym">Mertensiothuria leucospilota</name>
    <dbReference type="NCBI Taxonomy" id="206669"/>
    <lineage>
        <taxon>Eukaryota</taxon>
        <taxon>Metazoa</taxon>
        <taxon>Echinodermata</taxon>
        <taxon>Eleutherozoa</taxon>
        <taxon>Echinozoa</taxon>
        <taxon>Holothuroidea</taxon>
        <taxon>Aspidochirotacea</taxon>
        <taxon>Aspidochirotida</taxon>
        <taxon>Holothuriidae</taxon>
        <taxon>Holothuria</taxon>
    </lineage>
</organism>
<evidence type="ECO:0000313" key="12">
    <source>
        <dbReference type="EMBL" id="KAJ8045515.1"/>
    </source>
</evidence>
<feature type="binding site" evidence="10">
    <location>
        <position position="272"/>
    </location>
    <ligand>
        <name>FMN</name>
        <dbReference type="ChEBI" id="CHEBI:58210"/>
    </ligand>
</feature>
<evidence type="ECO:0000256" key="5">
    <source>
        <dbReference type="ARBA" id="ARBA00023002"/>
    </source>
</evidence>
<dbReference type="Gene3D" id="3.20.20.70">
    <property type="entry name" value="Aldolase class I"/>
    <property type="match status" value="1"/>
</dbReference>
<evidence type="ECO:0000256" key="4">
    <source>
        <dbReference type="ARBA" id="ARBA00022643"/>
    </source>
</evidence>
<feature type="binding site" evidence="10">
    <location>
        <begin position="78"/>
        <end position="80"/>
    </location>
    <ligand>
        <name>FMN</name>
        <dbReference type="ChEBI" id="CHEBI:58210"/>
    </ligand>
</feature>
<dbReference type="EMBL" id="JAIZAY010000003">
    <property type="protein sequence ID" value="KAJ8045515.1"/>
    <property type="molecule type" value="Genomic_DNA"/>
</dbReference>
<dbReference type="GO" id="GO:0005777">
    <property type="term" value="C:peroxisome"/>
    <property type="evidence" value="ECO:0007669"/>
    <property type="project" value="UniProtKB-ARBA"/>
</dbReference>
<evidence type="ECO:0000259" key="11">
    <source>
        <dbReference type="PROSITE" id="PS51349"/>
    </source>
</evidence>
<keyword evidence="5" id="KW-0560">Oxidoreductase</keyword>
<feature type="binding site" evidence="10">
    <location>
        <position position="274"/>
    </location>
    <ligand>
        <name>glyoxylate</name>
        <dbReference type="ChEBI" id="CHEBI:36655"/>
    </ligand>
</feature>
<dbReference type="CDD" id="cd02809">
    <property type="entry name" value="alpha_hydroxyacid_oxid_FMN"/>
    <property type="match status" value="1"/>
</dbReference>
<proteinExistence type="inferred from homology"/>
<dbReference type="PROSITE" id="PS00557">
    <property type="entry name" value="FMN_HYDROXY_ACID_DH_1"/>
    <property type="match status" value="1"/>
</dbReference>
<protein>
    <recommendedName>
        <fullName evidence="2">(S)-2-hydroxy-acid oxidase</fullName>
        <ecNumber evidence="2">1.1.3.15</ecNumber>
    </recommendedName>
</protein>
<feature type="binding site" evidence="10">
    <location>
        <position position="277"/>
    </location>
    <ligand>
        <name>glyoxylate</name>
        <dbReference type="ChEBI" id="CHEBI:36655"/>
    </ligand>
</feature>
<dbReference type="PROSITE" id="PS51349">
    <property type="entry name" value="FMN_HYDROXY_ACID_DH_2"/>
    <property type="match status" value="1"/>
</dbReference>
<evidence type="ECO:0000256" key="2">
    <source>
        <dbReference type="ARBA" id="ARBA00013087"/>
    </source>
</evidence>
<feature type="binding site" evidence="10">
    <location>
        <position position="131"/>
    </location>
    <ligand>
        <name>glyoxylate</name>
        <dbReference type="ChEBI" id="CHEBI:36655"/>
    </ligand>
</feature>
<evidence type="ECO:0000256" key="9">
    <source>
        <dbReference type="PIRSR" id="PIRSR000138-1"/>
    </source>
</evidence>
<comment type="catalytic activity">
    <reaction evidence="7">
        <text>a (2S)-2-hydroxycarboxylate + O2 = a 2-oxocarboxylate + H2O2</text>
        <dbReference type="Rhea" id="RHEA:16789"/>
        <dbReference type="ChEBI" id="CHEBI:15379"/>
        <dbReference type="ChEBI" id="CHEBI:16240"/>
        <dbReference type="ChEBI" id="CHEBI:35179"/>
        <dbReference type="ChEBI" id="CHEBI:58123"/>
        <dbReference type="EC" id="1.1.3.15"/>
    </reaction>
    <physiologicalReaction direction="left-to-right" evidence="7">
        <dbReference type="Rhea" id="RHEA:16790"/>
    </physiologicalReaction>
</comment>
<dbReference type="InterPro" id="IPR013785">
    <property type="entry name" value="Aldolase_TIM"/>
</dbReference>
<feature type="domain" description="FMN hydroxy acid dehydrogenase" evidence="11">
    <location>
        <begin position="1"/>
        <end position="380"/>
    </location>
</feature>
<feature type="binding site" evidence="10">
    <location>
        <begin position="306"/>
        <end position="310"/>
    </location>
    <ligand>
        <name>FMN</name>
        <dbReference type="ChEBI" id="CHEBI:58210"/>
    </ligand>
</feature>
<dbReference type="Pfam" id="PF01070">
    <property type="entry name" value="FMN_dh"/>
    <property type="match status" value="1"/>
</dbReference>
<dbReference type="GO" id="GO:0010181">
    <property type="term" value="F:FMN binding"/>
    <property type="evidence" value="ECO:0007669"/>
    <property type="project" value="InterPro"/>
</dbReference>
<feature type="binding site" evidence="10">
    <location>
        <position position="157"/>
    </location>
    <ligand>
        <name>FMN</name>
        <dbReference type="ChEBI" id="CHEBI:58210"/>
    </ligand>
</feature>
<feature type="binding site" evidence="10">
    <location>
        <position position="166"/>
    </location>
    <ligand>
        <name>glyoxylate</name>
        <dbReference type="ChEBI" id="CHEBI:36655"/>
    </ligand>
</feature>
<comment type="catalytic activity">
    <reaction evidence="8">
        <text>2-hydroxyoctanoate + O2 = 2-oxooctanoate + H2O2</text>
        <dbReference type="Rhea" id="RHEA:67940"/>
        <dbReference type="ChEBI" id="CHEBI:15379"/>
        <dbReference type="ChEBI" id="CHEBI:16240"/>
        <dbReference type="ChEBI" id="CHEBI:133514"/>
        <dbReference type="ChEBI" id="CHEBI:176689"/>
    </reaction>
    <physiologicalReaction direction="left-to-right" evidence="8">
        <dbReference type="Rhea" id="RHEA:67941"/>
    </physiologicalReaction>
</comment>
<reference evidence="12" key="1">
    <citation type="submission" date="2021-10" db="EMBL/GenBank/DDBJ databases">
        <title>Tropical sea cucumber genome reveals ecological adaptation and Cuvierian tubules defense mechanism.</title>
        <authorList>
            <person name="Chen T."/>
        </authorList>
    </citation>
    <scope>NUCLEOTIDE SEQUENCE</scope>
    <source>
        <strain evidence="12">Nanhai2018</strain>
        <tissue evidence="12">Muscle</tissue>
    </source>
</reference>
<accession>A0A9Q1CIW6</accession>
<sequence length="386" mass="41985">MANAVCLRDLEVFAKRHQTKWVRDFYAGGANSEQTLSDNVDAFKRIRLCPQMLKDVSDIELSTTLLGEKISFPVAIAPTGMQRLAHPQGEVATAKAAASMETAMILSTWSSTSLEEVASAAPSCLRWFQLYILKDRGLVASLVKRAEKAGYKALVLTVDVPVVGLRLSDLRNSFQVHNRIRFYFYFFSFLLSFCSAKIISSNSAVDDLEKVNKSSDEGTHRYGPVVPSPEVTWKDIKWLKEMTSLPVILKGILTAEDAKMAVKSGVAGIIVSNHGGRQLDGVLASIDALPEVVEAVKGSEVEVYLDGGVRQGTDVLKALALGARAVFVGRPALWGLTCKGEEGVHLMLEILKREFSVAMALSGCTSAKDVPQSIVRHVPTQTSAKL</sequence>
<name>A0A9Q1CIW6_HOLLE</name>
<dbReference type="EC" id="1.1.3.15" evidence="2"/>
<feature type="binding site" evidence="10">
    <location>
        <position position="107"/>
    </location>
    <ligand>
        <name>FMN</name>
        <dbReference type="ChEBI" id="CHEBI:58210"/>
    </ligand>
</feature>
<evidence type="ECO:0000256" key="3">
    <source>
        <dbReference type="ARBA" id="ARBA00022630"/>
    </source>
</evidence>
<keyword evidence="3 10" id="KW-0285">Flavoprotein</keyword>
<dbReference type="AlphaFoldDB" id="A0A9Q1CIW6"/>
<evidence type="ECO:0000256" key="7">
    <source>
        <dbReference type="ARBA" id="ARBA00029325"/>
    </source>
</evidence>
<evidence type="ECO:0000256" key="6">
    <source>
        <dbReference type="ARBA" id="ARBA00024042"/>
    </source>
</evidence>
<dbReference type="InterPro" id="IPR012133">
    <property type="entry name" value="Alpha-hydoxy_acid_DH_FMN"/>
</dbReference>
<keyword evidence="4 10" id="KW-0288">FMN</keyword>
<comment type="cofactor">
    <cofactor evidence="1">
        <name>FMN</name>
        <dbReference type="ChEBI" id="CHEBI:58210"/>
    </cofactor>
</comment>
<dbReference type="InterPro" id="IPR000262">
    <property type="entry name" value="FMN-dep_DH"/>
</dbReference>
<evidence type="ECO:0000256" key="10">
    <source>
        <dbReference type="PIRSR" id="PIRSR000138-2"/>
    </source>
</evidence>
<dbReference type="GO" id="GO:0003973">
    <property type="term" value="F:(S)-2-hydroxy-acid oxidase activity"/>
    <property type="evidence" value="ECO:0007669"/>
    <property type="project" value="UniProtKB-EC"/>
</dbReference>
<keyword evidence="13" id="KW-1185">Reference proteome</keyword>
<evidence type="ECO:0000313" key="13">
    <source>
        <dbReference type="Proteomes" id="UP001152320"/>
    </source>
</evidence>
<dbReference type="PIRSF" id="PIRSF000138">
    <property type="entry name" value="Al-hdrx_acd_dh"/>
    <property type="match status" value="1"/>
</dbReference>
<comment type="similarity">
    <text evidence="6">Belongs to the FMN-dependent alpha-hydroxy acid dehydrogenase family.</text>
</comment>
<dbReference type="OrthoDB" id="25826at2759"/>
<feature type="binding site" evidence="10">
    <location>
        <position position="250"/>
    </location>
    <ligand>
        <name>FMN</name>
        <dbReference type="ChEBI" id="CHEBI:58210"/>
    </ligand>
</feature>
<dbReference type="InterPro" id="IPR008259">
    <property type="entry name" value="FMN_hydac_DH_AS"/>
</dbReference>
<dbReference type="FunFam" id="3.20.20.70:FF:000056">
    <property type="entry name" value="hydroxyacid oxidase 2"/>
    <property type="match status" value="1"/>
</dbReference>
<feature type="binding site" evidence="10">
    <location>
        <position position="129"/>
    </location>
    <ligand>
        <name>FMN</name>
        <dbReference type="ChEBI" id="CHEBI:58210"/>
    </ligand>
</feature>
<dbReference type="Proteomes" id="UP001152320">
    <property type="component" value="Chromosome 3"/>
</dbReference>
<dbReference type="PANTHER" id="PTHR10578">
    <property type="entry name" value="S -2-HYDROXY-ACID OXIDASE-RELATED"/>
    <property type="match status" value="1"/>
</dbReference>
<feature type="active site" description="Proton acceptor" evidence="9">
    <location>
        <position position="274"/>
    </location>
</feature>
<comment type="caution">
    <text evidence="12">The sequence shown here is derived from an EMBL/GenBank/DDBJ whole genome shotgun (WGS) entry which is preliminary data.</text>
</comment>
<gene>
    <name evidence="12" type="ORF">HOLleu_08536</name>
</gene>
<evidence type="ECO:0000256" key="1">
    <source>
        <dbReference type="ARBA" id="ARBA00001917"/>
    </source>
</evidence>
<evidence type="ECO:0000256" key="8">
    <source>
        <dbReference type="ARBA" id="ARBA00029327"/>
    </source>
</evidence>